<keyword evidence="2 5" id="KW-0812">Transmembrane</keyword>
<keyword evidence="4 5" id="KW-0472">Membrane</keyword>
<feature type="transmembrane region" description="Helical" evidence="5">
    <location>
        <begin position="90"/>
        <end position="111"/>
    </location>
</feature>
<evidence type="ECO:0000313" key="7">
    <source>
        <dbReference type="Proteomes" id="UP000308705"/>
    </source>
</evidence>
<evidence type="ECO:0000256" key="2">
    <source>
        <dbReference type="ARBA" id="ARBA00022692"/>
    </source>
</evidence>
<feature type="transmembrane region" description="Helical" evidence="5">
    <location>
        <begin position="205"/>
        <end position="223"/>
    </location>
</feature>
<dbReference type="CDD" id="cd13956">
    <property type="entry name" value="PT_UbiA"/>
    <property type="match status" value="1"/>
</dbReference>
<sequence>MCVPLGTPTSVLLGLALACHPGPTLAVTALVTALAAGSGRGPAGCLLVLAAVLTGQLSVGWSNDAVDARRDRALGRTGKPAVSGRVPVPALWAAAVVALVACVPLSLANGAAAGGFHLLGVAAAWAYNLGLKATVLSWVPYAIGFGQFPAFVSLGLPGQPWPAWWSVAAGALLGIGAHLANVLPDIDGDLKTGVHGLPQRLGPRRTLALTPVFLVAAVAVLWWPAAPLAAALALAPRLVRRPAAPFQSAVAVAALAVALLLVRGTG</sequence>
<dbReference type="GO" id="GO:0016020">
    <property type="term" value="C:membrane"/>
    <property type="evidence" value="ECO:0007669"/>
    <property type="project" value="UniProtKB-SubCell"/>
</dbReference>
<dbReference type="Proteomes" id="UP000308705">
    <property type="component" value="Unassembled WGS sequence"/>
</dbReference>
<dbReference type="EMBL" id="SZQA01000050">
    <property type="protein sequence ID" value="TKK81002.1"/>
    <property type="molecule type" value="Genomic_DNA"/>
</dbReference>
<feature type="transmembrane region" description="Helical" evidence="5">
    <location>
        <begin position="12"/>
        <end position="36"/>
    </location>
</feature>
<name>A0A4U3LYT7_9ACTN</name>
<feature type="transmembrane region" description="Helical" evidence="5">
    <location>
        <begin position="243"/>
        <end position="262"/>
    </location>
</feature>
<dbReference type="Gene3D" id="1.10.357.140">
    <property type="entry name" value="UbiA prenyltransferase"/>
    <property type="match status" value="1"/>
</dbReference>
<accession>A0A4U3LYT7</accession>
<evidence type="ECO:0000256" key="3">
    <source>
        <dbReference type="ARBA" id="ARBA00022989"/>
    </source>
</evidence>
<dbReference type="Pfam" id="PF01040">
    <property type="entry name" value="UbiA"/>
    <property type="match status" value="1"/>
</dbReference>
<evidence type="ECO:0000313" key="6">
    <source>
        <dbReference type="EMBL" id="TKK81002.1"/>
    </source>
</evidence>
<gene>
    <name evidence="6" type="ORF">FDA94_34420</name>
</gene>
<protein>
    <recommendedName>
        <fullName evidence="8">Ubiquinone biosynthesis protein UbiA</fullName>
    </recommendedName>
</protein>
<comment type="caution">
    <text evidence="6">The sequence shown here is derived from an EMBL/GenBank/DDBJ whole genome shotgun (WGS) entry which is preliminary data.</text>
</comment>
<dbReference type="InterPro" id="IPR044878">
    <property type="entry name" value="UbiA_sf"/>
</dbReference>
<keyword evidence="3 5" id="KW-1133">Transmembrane helix</keyword>
<dbReference type="OrthoDB" id="3212588at2"/>
<dbReference type="Gene3D" id="1.20.120.1780">
    <property type="entry name" value="UbiA prenyltransferase"/>
    <property type="match status" value="1"/>
</dbReference>
<evidence type="ECO:0000256" key="5">
    <source>
        <dbReference type="SAM" id="Phobius"/>
    </source>
</evidence>
<evidence type="ECO:0008006" key="8">
    <source>
        <dbReference type="Google" id="ProtNLM"/>
    </source>
</evidence>
<proteinExistence type="predicted"/>
<evidence type="ECO:0000256" key="1">
    <source>
        <dbReference type="ARBA" id="ARBA00004141"/>
    </source>
</evidence>
<dbReference type="AlphaFoldDB" id="A0A4U3LYT7"/>
<organism evidence="6 7">
    <name type="scientific">Herbidospora galbida</name>
    <dbReference type="NCBI Taxonomy" id="2575442"/>
    <lineage>
        <taxon>Bacteria</taxon>
        <taxon>Bacillati</taxon>
        <taxon>Actinomycetota</taxon>
        <taxon>Actinomycetes</taxon>
        <taxon>Streptosporangiales</taxon>
        <taxon>Streptosporangiaceae</taxon>
        <taxon>Herbidospora</taxon>
    </lineage>
</organism>
<feature type="transmembrane region" description="Helical" evidence="5">
    <location>
        <begin position="118"/>
        <end position="143"/>
    </location>
</feature>
<feature type="transmembrane region" description="Helical" evidence="5">
    <location>
        <begin position="43"/>
        <end position="61"/>
    </location>
</feature>
<reference evidence="6 7" key="1">
    <citation type="submission" date="2019-04" db="EMBL/GenBank/DDBJ databases">
        <title>Herbidospora sp. NEAU-GS14.nov., a novel actinomycete isolated from soil.</title>
        <authorList>
            <person name="Han L."/>
        </authorList>
    </citation>
    <scope>NUCLEOTIDE SEQUENCE [LARGE SCALE GENOMIC DNA]</scope>
    <source>
        <strain evidence="6 7">NEAU-GS14</strain>
    </source>
</reference>
<feature type="transmembrane region" description="Helical" evidence="5">
    <location>
        <begin position="163"/>
        <end position="184"/>
    </location>
</feature>
<dbReference type="GO" id="GO:0016765">
    <property type="term" value="F:transferase activity, transferring alkyl or aryl (other than methyl) groups"/>
    <property type="evidence" value="ECO:0007669"/>
    <property type="project" value="InterPro"/>
</dbReference>
<evidence type="ECO:0000256" key="4">
    <source>
        <dbReference type="ARBA" id="ARBA00023136"/>
    </source>
</evidence>
<keyword evidence="7" id="KW-1185">Reference proteome</keyword>
<dbReference type="InterPro" id="IPR000537">
    <property type="entry name" value="UbiA_prenyltransferase"/>
</dbReference>
<comment type="subcellular location">
    <subcellularLocation>
        <location evidence="1">Membrane</location>
        <topology evidence="1">Multi-pass membrane protein</topology>
    </subcellularLocation>
</comment>